<dbReference type="InterPro" id="IPR037038">
    <property type="entry name" value="HepT-like_sf"/>
</dbReference>
<keyword evidence="5" id="KW-0378">Hydrolase</keyword>
<evidence type="ECO:0000313" key="7">
    <source>
        <dbReference type="EMBL" id="SMO92849.1"/>
    </source>
</evidence>
<dbReference type="PANTHER" id="PTHR34139:SF1">
    <property type="entry name" value="RNASE MJ1380-RELATED"/>
    <property type="match status" value="1"/>
</dbReference>
<evidence type="ECO:0000313" key="8">
    <source>
        <dbReference type="Proteomes" id="UP000319040"/>
    </source>
</evidence>
<dbReference type="Pfam" id="PF01934">
    <property type="entry name" value="HepT-like"/>
    <property type="match status" value="1"/>
</dbReference>
<keyword evidence="4" id="KW-0547">Nucleotide-binding</keyword>
<keyword evidence="2" id="KW-1277">Toxin-antitoxin system</keyword>
<dbReference type="PANTHER" id="PTHR34139">
    <property type="entry name" value="UPF0331 PROTEIN MJ0127"/>
    <property type="match status" value="1"/>
</dbReference>
<dbReference type="GO" id="GO:0000166">
    <property type="term" value="F:nucleotide binding"/>
    <property type="evidence" value="ECO:0007669"/>
    <property type="project" value="UniProtKB-KW"/>
</dbReference>
<dbReference type="AlphaFoldDB" id="A0A521F9F7"/>
<reference evidence="7 8" key="1">
    <citation type="submission" date="2017-05" db="EMBL/GenBank/DDBJ databases">
        <authorList>
            <person name="Varghese N."/>
            <person name="Submissions S."/>
        </authorList>
    </citation>
    <scope>NUCLEOTIDE SEQUENCE [LARGE SCALE GENOMIC DNA]</scope>
    <source>
        <strain evidence="7 8">DSM 27040</strain>
    </source>
</reference>
<dbReference type="Proteomes" id="UP000319040">
    <property type="component" value="Unassembled WGS sequence"/>
</dbReference>
<evidence type="ECO:0000256" key="3">
    <source>
        <dbReference type="ARBA" id="ARBA00022722"/>
    </source>
</evidence>
<dbReference type="InterPro" id="IPR051813">
    <property type="entry name" value="HepT_RNase_toxin"/>
</dbReference>
<dbReference type="RefSeq" id="WP_221929465.1">
    <property type="nucleotide sequence ID" value="NZ_FXTB01000017.1"/>
</dbReference>
<comment type="similarity">
    <text evidence="6">Belongs to the HepT RNase toxin family.</text>
</comment>
<name>A0A521F9F7_SACCC</name>
<protein>
    <submittedName>
        <fullName evidence="7">Uncharacterized conserved protein, contains HEPN domain</fullName>
    </submittedName>
</protein>
<dbReference type="InterPro" id="IPR008201">
    <property type="entry name" value="HepT-like"/>
</dbReference>
<keyword evidence="1" id="KW-0597">Phosphoprotein</keyword>
<accession>A0A521F9F7</accession>
<keyword evidence="8" id="KW-1185">Reference proteome</keyword>
<proteinExistence type="inferred from homology"/>
<dbReference type="GO" id="GO:0016787">
    <property type="term" value="F:hydrolase activity"/>
    <property type="evidence" value="ECO:0007669"/>
    <property type="project" value="UniProtKB-KW"/>
</dbReference>
<organism evidence="7 8">
    <name type="scientific">Saccharicrinis carchari</name>
    <dbReference type="NCBI Taxonomy" id="1168039"/>
    <lineage>
        <taxon>Bacteria</taxon>
        <taxon>Pseudomonadati</taxon>
        <taxon>Bacteroidota</taxon>
        <taxon>Bacteroidia</taxon>
        <taxon>Marinilabiliales</taxon>
        <taxon>Marinilabiliaceae</taxon>
        <taxon>Saccharicrinis</taxon>
    </lineage>
</organism>
<evidence type="ECO:0000256" key="4">
    <source>
        <dbReference type="ARBA" id="ARBA00022741"/>
    </source>
</evidence>
<sequence>MSPIKREFILYLEDMFQSMQRIEEYIGDLDFKKFKMTYMVVDAIIRNFEIIGEASKNIPTEIKKKYPEIPWRKMYGLRNLIAHEYFGVDYEMIWEIAKNNLPQNRTDLLKIIKKEKAQGGNNVQK</sequence>
<evidence type="ECO:0000256" key="1">
    <source>
        <dbReference type="ARBA" id="ARBA00022553"/>
    </source>
</evidence>
<dbReference type="GO" id="GO:0110001">
    <property type="term" value="C:toxin-antitoxin complex"/>
    <property type="evidence" value="ECO:0007669"/>
    <property type="project" value="InterPro"/>
</dbReference>
<evidence type="ECO:0000256" key="5">
    <source>
        <dbReference type="ARBA" id="ARBA00022801"/>
    </source>
</evidence>
<dbReference type="EMBL" id="FXTB01000017">
    <property type="protein sequence ID" value="SMO92849.1"/>
    <property type="molecule type" value="Genomic_DNA"/>
</dbReference>
<keyword evidence="3" id="KW-0540">Nuclease</keyword>
<gene>
    <name evidence="7" type="ORF">SAMN06265379_1179</name>
</gene>
<evidence type="ECO:0000256" key="6">
    <source>
        <dbReference type="ARBA" id="ARBA00024207"/>
    </source>
</evidence>
<dbReference type="Gene3D" id="1.20.120.580">
    <property type="entry name" value="bsu32300-like"/>
    <property type="match status" value="1"/>
</dbReference>
<dbReference type="GO" id="GO:0004540">
    <property type="term" value="F:RNA nuclease activity"/>
    <property type="evidence" value="ECO:0007669"/>
    <property type="project" value="InterPro"/>
</dbReference>
<evidence type="ECO:0000256" key="2">
    <source>
        <dbReference type="ARBA" id="ARBA00022649"/>
    </source>
</evidence>